<dbReference type="AlphaFoldDB" id="A0AAV9JTK4"/>
<name>A0AAV9JTK4_9PEZI</name>
<accession>A0AAV9JTK4</accession>
<reference evidence="2 3" key="1">
    <citation type="submission" date="2021-11" db="EMBL/GenBank/DDBJ databases">
        <title>Black yeast isolated from Biological Soil Crust.</title>
        <authorList>
            <person name="Kurbessoian T."/>
        </authorList>
    </citation>
    <scope>NUCLEOTIDE SEQUENCE [LARGE SCALE GENOMIC DNA]</scope>
    <source>
        <strain evidence="2 3">CCFEE 5522</strain>
    </source>
</reference>
<evidence type="ECO:0000313" key="3">
    <source>
        <dbReference type="Proteomes" id="UP001324427"/>
    </source>
</evidence>
<evidence type="ECO:0000256" key="1">
    <source>
        <dbReference type="SAM" id="MobiDB-lite"/>
    </source>
</evidence>
<comment type="caution">
    <text evidence="2">The sequence shown here is derived from an EMBL/GenBank/DDBJ whole genome shotgun (WGS) entry which is preliminary data.</text>
</comment>
<organism evidence="2 3">
    <name type="scientific">Oleoguttula mirabilis</name>
    <dbReference type="NCBI Taxonomy" id="1507867"/>
    <lineage>
        <taxon>Eukaryota</taxon>
        <taxon>Fungi</taxon>
        <taxon>Dikarya</taxon>
        <taxon>Ascomycota</taxon>
        <taxon>Pezizomycotina</taxon>
        <taxon>Dothideomycetes</taxon>
        <taxon>Dothideomycetidae</taxon>
        <taxon>Mycosphaerellales</taxon>
        <taxon>Teratosphaeriaceae</taxon>
        <taxon>Oleoguttula</taxon>
    </lineage>
</organism>
<feature type="region of interest" description="Disordered" evidence="1">
    <location>
        <begin position="97"/>
        <end position="116"/>
    </location>
</feature>
<dbReference type="Proteomes" id="UP001324427">
    <property type="component" value="Unassembled WGS sequence"/>
</dbReference>
<dbReference type="PANTHER" id="PTHR42085">
    <property type="entry name" value="F-BOX DOMAIN-CONTAINING PROTEIN"/>
    <property type="match status" value="1"/>
</dbReference>
<evidence type="ECO:0000313" key="2">
    <source>
        <dbReference type="EMBL" id="KAK4548845.1"/>
    </source>
</evidence>
<dbReference type="PANTHER" id="PTHR42085:SF1">
    <property type="entry name" value="F-BOX DOMAIN-CONTAINING PROTEIN"/>
    <property type="match status" value="1"/>
</dbReference>
<proteinExistence type="predicted"/>
<keyword evidence="3" id="KW-1185">Reference proteome</keyword>
<dbReference type="InterPro" id="IPR038883">
    <property type="entry name" value="AN11006-like"/>
</dbReference>
<dbReference type="EMBL" id="JAVFHQ010000006">
    <property type="protein sequence ID" value="KAK4548845.1"/>
    <property type="molecule type" value="Genomic_DNA"/>
</dbReference>
<protein>
    <submittedName>
        <fullName evidence="2">Uncharacterized protein</fullName>
    </submittedName>
</protein>
<sequence>MAHGMVVSTGIKAWIIPGIWDNGSKLPYVHHPRRTRFQEAVVPEFEFAASTVPYRVRRISRPSQESVIISFAGQVCDYVLHICGGILSREPIHAVKTPPEEAPRLPTPAPSASHGPEPTLLGMPPELRNQIYECTLPSDDGGYIKRDNFSQPGLLRTNHQIRSETITMWYARNRFRIDVTDLDPSVLMAFHRHAKNYHGPMRGVGFVVGLSPDWTNLLRWLKWHHSVPAWGWTGGYDERAYCKVVARAFDIVEELQRAPWHAVARVLKLYKMAVEEQNHGAWSWA</sequence>
<gene>
    <name evidence="2" type="ORF">LTR36_008618</name>
</gene>